<dbReference type="Gene3D" id="3.90.1200.10">
    <property type="match status" value="1"/>
</dbReference>
<keyword evidence="5" id="KW-1185">Reference proteome</keyword>
<dbReference type="Proteomes" id="UP000663852">
    <property type="component" value="Unassembled WGS sequence"/>
</dbReference>
<dbReference type="PANTHER" id="PTHR21064:SF6">
    <property type="entry name" value="AMINOGLYCOSIDE PHOSPHOTRANSFERASE DOMAIN-CONTAINING PROTEIN"/>
    <property type="match status" value="1"/>
</dbReference>
<dbReference type="EMBL" id="CAJNOR010008979">
    <property type="protein sequence ID" value="CAF1639761.1"/>
    <property type="molecule type" value="Genomic_DNA"/>
</dbReference>
<evidence type="ECO:0000313" key="3">
    <source>
        <dbReference type="EMBL" id="CAF1350830.1"/>
    </source>
</evidence>
<dbReference type="InterPro" id="IPR002575">
    <property type="entry name" value="Aminoglycoside_PTrfase"/>
</dbReference>
<dbReference type="AlphaFoldDB" id="A0A815H824"/>
<evidence type="ECO:0000313" key="5">
    <source>
        <dbReference type="Proteomes" id="UP000663828"/>
    </source>
</evidence>
<dbReference type="PANTHER" id="PTHR21064">
    <property type="entry name" value="AMINOGLYCOSIDE PHOSPHOTRANSFERASE DOMAIN-CONTAINING PROTEIN-RELATED"/>
    <property type="match status" value="1"/>
</dbReference>
<protein>
    <recommendedName>
        <fullName evidence="2">Aminoglycoside phosphotransferase domain-containing protein</fullName>
    </recommendedName>
</protein>
<evidence type="ECO:0000259" key="2">
    <source>
        <dbReference type="Pfam" id="PF01636"/>
    </source>
</evidence>
<dbReference type="Gene3D" id="3.30.200.20">
    <property type="entry name" value="Phosphorylase Kinase, domain 1"/>
    <property type="match status" value="1"/>
</dbReference>
<dbReference type="Proteomes" id="UP000663828">
    <property type="component" value="Unassembled WGS sequence"/>
</dbReference>
<dbReference type="Pfam" id="PF01636">
    <property type="entry name" value="APH"/>
    <property type="match status" value="1"/>
</dbReference>
<comment type="caution">
    <text evidence="3">The sequence shown here is derived from an EMBL/GenBank/DDBJ whole genome shotgun (WGS) entry which is preliminary data.</text>
</comment>
<proteinExistence type="inferred from homology"/>
<reference evidence="3" key="1">
    <citation type="submission" date="2021-02" db="EMBL/GenBank/DDBJ databases">
        <authorList>
            <person name="Nowell W R."/>
        </authorList>
    </citation>
    <scope>NUCLEOTIDE SEQUENCE</scope>
</reference>
<feature type="domain" description="Aminoglycoside phosphotransferase" evidence="2">
    <location>
        <begin position="27"/>
        <end position="279"/>
    </location>
</feature>
<dbReference type="InterPro" id="IPR011009">
    <property type="entry name" value="Kinase-like_dom_sf"/>
</dbReference>
<organism evidence="3 6">
    <name type="scientific">Adineta ricciae</name>
    <name type="common">Rotifer</name>
    <dbReference type="NCBI Taxonomy" id="249248"/>
    <lineage>
        <taxon>Eukaryota</taxon>
        <taxon>Metazoa</taxon>
        <taxon>Spiralia</taxon>
        <taxon>Gnathifera</taxon>
        <taxon>Rotifera</taxon>
        <taxon>Eurotatoria</taxon>
        <taxon>Bdelloidea</taxon>
        <taxon>Adinetida</taxon>
        <taxon>Adinetidae</taxon>
        <taxon>Adineta</taxon>
    </lineage>
</organism>
<dbReference type="EMBL" id="CAJNOJ010000264">
    <property type="protein sequence ID" value="CAF1350830.1"/>
    <property type="molecule type" value="Genomic_DNA"/>
</dbReference>
<evidence type="ECO:0000313" key="4">
    <source>
        <dbReference type="EMBL" id="CAF1639761.1"/>
    </source>
</evidence>
<dbReference type="SUPFAM" id="SSF56112">
    <property type="entry name" value="Protein kinase-like (PK-like)"/>
    <property type="match status" value="1"/>
</dbReference>
<dbReference type="InterPro" id="IPR050249">
    <property type="entry name" value="Pseudomonas-type_ThrB"/>
</dbReference>
<dbReference type="OrthoDB" id="9973935at2759"/>
<evidence type="ECO:0000313" key="6">
    <source>
        <dbReference type="Proteomes" id="UP000663852"/>
    </source>
</evidence>
<comment type="similarity">
    <text evidence="1">Belongs to the pseudomonas-type ThrB family.</text>
</comment>
<sequence>MANNTIISNQLASILTKYSLGELASPIEQLTNGWTNLTFKFHTKPSGEAYILRQYLPSTFREINLENIQFELNFIAHLFNQLQLPVAAAIDPPGIFTFDNRTYCAIFPFIRGIKYLDTPQTPTRQLWQTVSIARFLGRMHSDQPETKSITRRSVNFLDVKYELVFNCDEFQEEYPDLYKRIRVITDEYLTNIPLISDKTEQNRYQDELEKDLPIGYIHADLHDDNVIFSPTENKLAAVLDFDDMYIGPFLIDFTMALCLWCSVGSKLQSDYVKEFLDVYENERRMLITEKEWQLMGTYCYFTVLNQILFTIEAENDAKPKEEMINELLLPVEFIGKEMKLLFSCDHLKK</sequence>
<accession>A0A815H824</accession>
<gene>
    <name evidence="3" type="ORF">EDS130_LOCUS33270</name>
    <name evidence="4" type="ORF">XAT740_LOCUS53110</name>
</gene>
<dbReference type="GO" id="GO:0019202">
    <property type="term" value="F:amino acid kinase activity"/>
    <property type="evidence" value="ECO:0007669"/>
    <property type="project" value="TreeGrafter"/>
</dbReference>
<name>A0A815H824_ADIRI</name>
<evidence type="ECO:0000256" key="1">
    <source>
        <dbReference type="ARBA" id="ARBA00038240"/>
    </source>
</evidence>